<dbReference type="WBParaSite" id="ECPE_0001429401-mRNA-1">
    <property type="protein sequence ID" value="ECPE_0001429401-mRNA-1"/>
    <property type="gene ID" value="ECPE_0001429401"/>
</dbReference>
<dbReference type="InterPro" id="IPR002048">
    <property type="entry name" value="EF_hand_dom"/>
</dbReference>
<name>A0A183B4W9_9TREM</name>
<evidence type="ECO:0000313" key="5">
    <source>
        <dbReference type="EMBL" id="VDP91526.1"/>
    </source>
</evidence>
<dbReference type="InterPro" id="IPR011992">
    <property type="entry name" value="EF-hand-dom_pair"/>
</dbReference>
<feature type="domain" description="EF-hand" evidence="4">
    <location>
        <begin position="162"/>
        <end position="197"/>
    </location>
</feature>
<dbReference type="GO" id="GO:0005509">
    <property type="term" value="F:calcium ion binding"/>
    <property type="evidence" value="ECO:0007669"/>
    <property type="project" value="InterPro"/>
</dbReference>
<feature type="domain" description="EF-hand" evidence="4">
    <location>
        <begin position="29"/>
        <end position="64"/>
    </location>
</feature>
<reference evidence="7" key="1">
    <citation type="submission" date="2016-06" db="UniProtKB">
        <authorList>
            <consortium name="WormBaseParasite"/>
        </authorList>
    </citation>
    <scope>IDENTIFICATION</scope>
</reference>
<protein>
    <submittedName>
        <fullName evidence="7">EF-hand domain-containing protein</fullName>
    </submittedName>
</protein>
<dbReference type="PANTHER" id="PTHR34524:SF6">
    <property type="entry name" value="CALCYPHOSINE LIKE"/>
    <property type="match status" value="1"/>
</dbReference>
<keyword evidence="2" id="KW-0677">Repeat</keyword>
<dbReference type="Pfam" id="PF13833">
    <property type="entry name" value="EF-hand_8"/>
    <property type="match status" value="1"/>
</dbReference>
<evidence type="ECO:0000256" key="2">
    <source>
        <dbReference type="ARBA" id="ARBA00022737"/>
    </source>
</evidence>
<evidence type="ECO:0000313" key="7">
    <source>
        <dbReference type="WBParaSite" id="ECPE_0001429401-mRNA-1"/>
    </source>
</evidence>
<keyword evidence="1" id="KW-0479">Metal-binding</keyword>
<evidence type="ECO:0000313" key="6">
    <source>
        <dbReference type="Proteomes" id="UP000272942"/>
    </source>
</evidence>
<dbReference type="SMART" id="SM00054">
    <property type="entry name" value="EFh"/>
    <property type="match status" value="7"/>
</dbReference>
<dbReference type="PANTHER" id="PTHR34524">
    <property type="entry name" value="CALCYPHOSIN"/>
    <property type="match status" value="1"/>
</dbReference>
<dbReference type="Pfam" id="PF13499">
    <property type="entry name" value="EF-hand_7"/>
    <property type="match status" value="3"/>
</dbReference>
<evidence type="ECO:0000259" key="4">
    <source>
        <dbReference type="PROSITE" id="PS50222"/>
    </source>
</evidence>
<feature type="domain" description="EF-hand" evidence="4">
    <location>
        <begin position="233"/>
        <end position="268"/>
    </location>
</feature>
<dbReference type="InterPro" id="IPR018247">
    <property type="entry name" value="EF_Hand_1_Ca_BS"/>
</dbReference>
<keyword evidence="6" id="KW-1185">Reference proteome</keyword>
<keyword evidence="3" id="KW-0106">Calcium</keyword>
<dbReference type="PROSITE" id="PS50222">
    <property type="entry name" value="EF_HAND_2"/>
    <property type="match status" value="4"/>
</dbReference>
<sequence>MNRAFEDIDLGEDGVITKEEFVKMHSDDLTTEEIDFIFEKFDKNKSGKLNKADIREWLKNKFREQLGLRKLVWPAFEKVDLSEDGAITKEKLLKVNSGHLTEADVNKIFEEFDKSKSGKLDKSETRAWIVRRLVHRTFRKMDLNGDGYITKDELLKSNEGNLTEEEVTVIFERFDKDEDGNIGKEDVRFWLQIEGPLSFDFHKLVRRAFDGMELDKDGKISRADFEKAKHGRLSTNEIKILFERFDENETGFIDKAEVRNWLQSEPHQK</sequence>
<dbReference type="SUPFAM" id="SSF47473">
    <property type="entry name" value="EF-hand"/>
    <property type="match status" value="2"/>
</dbReference>
<dbReference type="Gene3D" id="1.10.238.10">
    <property type="entry name" value="EF-hand"/>
    <property type="match status" value="4"/>
</dbReference>
<evidence type="ECO:0000256" key="1">
    <source>
        <dbReference type="ARBA" id="ARBA00022723"/>
    </source>
</evidence>
<gene>
    <name evidence="5" type="ORF">ECPE_LOCUS14254</name>
</gene>
<accession>A0A183B4W9</accession>
<dbReference type="AlphaFoldDB" id="A0A183B4W9"/>
<dbReference type="OrthoDB" id="26525at2759"/>
<organism evidence="7">
    <name type="scientific">Echinostoma caproni</name>
    <dbReference type="NCBI Taxonomy" id="27848"/>
    <lineage>
        <taxon>Eukaryota</taxon>
        <taxon>Metazoa</taxon>
        <taxon>Spiralia</taxon>
        <taxon>Lophotrochozoa</taxon>
        <taxon>Platyhelminthes</taxon>
        <taxon>Trematoda</taxon>
        <taxon>Digenea</taxon>
        <taxon>Plagiorchiida</taxon>
        <taxon>Echinostomata</taxon>
        <taxon>Echinostomatoidea</taxon>
        <taxon>Echinostomatidae</taxon>
        <taxon>Echinostoma</taxon>
    </lineage>
</organism>
<dbReference type="CDD" id="cd00051">
    <property type="entry name" value="EFh"/>
    <property type="match status" value="1"/>
</dbReference>
<feature type="domain" description="EF-hand" evidence="4">
    <location>
        <begin position="100"/>
        <end position="135"/>
    </location>
</feature>
<dbReference type="InterPro" id="IPR051581">
    <property type="entry name" value="Ca-bind"/>
</dbReference>
<dbReference type="PROSITE" id="PS00018">
    <property type="entry name" value="EF_HAND_1"/>
    <property type="match status" value="3"/>
</dbReference>
<dbReference type="EMBL" id="UZAN01057114">
    <property type="protein sequence ID" value="VDP91526.1"/>
    <property type="molecule type" value="Genomic_DNA"/>
</dbReference>
<proteinExistence type="predicted"/>
<evidence type="ECO:0000256" key="3">
    <source>
        <dbReference type="ARBA" id="ARBA00022837"/>
    </source>
</evidence>
<reference evidence="5 6" key="2">
    <citation type="submission" date="2018-11" db="EMBL/GenBank/DDBJ databases">
        <authorList>
            <consortium name="Pathogen Informatics"/>
        </authorList>
    </citation>
    <scope>NUCLEOTIDE SEQUENCE [LARGE SCALE GENOMIC DNA]</scope>
    <source>
        <strain evidence="5 6">Egypt</strain>
    </source>
</reference>
<dbReference type="Proteomes" id="UP000272942">
    <property type="component" value="Unassembled WGS sequence"/>
</dbReference>